<proteinExistence type="predicted"/>
<accession>A0A0B0P0P3</accession>
<dbReference type="AlphaFoldDB" id="A0A0B0P0P3"/>
<keyword evidence="3" id="KW-1185">Reference proteome</keyword>
<feature type="region of interest" description="Disordered" evidence="1">
    <location>
        <begin position="1"/>
        <end position="25"/>
    </location>
</feature>
<evidence type="ECO:0000313" key="2">
    <source>
        <dbReference type="EMBL" id="KHG18645.1"/>
    </source>
</evidence>
<gene>
    <name evidence="2" type="ORF">F383_24132</name>
</gene>
<organism evidence="2 3">
    <name type="scientific">Gossypium arboreum</name>
    <name type="common">Tree cotton</name>
    <name type="synonym">Gossypium nanking</name>
    <dbReference type="NCBI Taxonomy" id="29729"/>
    <lineage>
        <taxon>Eukaryota</taxon>
        <taxon>Viridiplantae</taxon>
        <taxon>Streptophyta</taxon>
        <taxon>Embryophyta</taxon>
        <taxon>Tracheophyta</taxon>
        <taxon>Spermatophyta</taxon>
        <taxon>Magnoliopsida</taxon>
        <taxon>eudicotyledons</taxon>
        <taxon>Gunneridae</taxon>
        <taxon>Pentapetalae</taxon>
        <taxon>rosids</taxon>
        <taxon>malvids</taxon>
        <taxon>Malvales</taxon>
        <taxon>Malvaceae</taxon>
        <taxon>Malvoideae</taxon>
        <taxon>Gossypium</taxon>
    </lineage>
</organism>
<dbReference type="Proteomes" id="UP000032142">
    <property type="component" value="Unassembled WGS sequence"/>
</dbReference>
<reference evidence="3" key="1">
    <citation type="submission" date="2014-09" db="EMBL/GenBank/DDBJ databases">
        <authorList>
            <person name="Mudge J."/>
            <person name="Ramaraj T."/>
            <person name="Lindquist I.E."/>
            <person name="Bharti A.K."/>
            <person name="Sundararajan A."/>
            <person name="Cameron C.T."/>
            <person name="Woodward J.E."/>
            <person name="May G.D."/>
            <person name="Brubaker C."/>
            <person name="Broadhvest J."/>
            <person name="Wilkins T.A."/>
        </authorList>
    </citation>
    <scope>NUCLEOTIDE SEQUENCE</scope>
    <source>
        <strain evidence="3">cv. AKA8401</strain>
    </source>
</reference>
<evidence type="ECO:0000313" key="3">
    <source>
        <dbReference type="Proteomes" id="UP000032142"/>
    </source>
</evidence>
<sequence>MQWIEPKQQDAVGWNEGTQRKETPKKSRFCLTRQNWLF</sequence>
<evidence type="ECO:0000256" key="1">
    <source>
        <dbReference type="SAM" id="MobiDB-lite"/>
    </source>
</evidence>
<name>A0A0B0P0P3_GOSAR</name>
<protein>
    <submittedName>
        <fullName evidence="2">Uncharacterized protein</fullName>
    </submittedName>
</protein>
<dbReference type="EMBL" id="KN411063">
    <property type="protein sequence ID" value="KHG18645.1"/>
    <property type="molecule type" value="Genomic_DNA"/>
</dbReference>